<reference evidence="2" key="1">
    <citation type="journal article" date="2019" name="Int. J. Syst. Evol. Microbiol.">
        <title>The Global Catalogue of Microorganisms (GCM) 10K type strain sequencing project: providing services to taxonomists for standard genome sequencing and annotation.</title>
        <authorList>
            <consortium name="The Broad Institute Genomics Platform"/>
            <consortium name="The Broad Institute Genome Sequencing Center for Infectious Disease"/>
            <person name="Wu L."/>
            <person name="Ma J."/>
        </authorList>
    </citation>
    <scope>NUCLEOTIDE SEQUENCE [LARGE SCALE GENOMIC DNA]</scope>
    <source>
        <strain evidence="2">CGMCC 1.19061</strain>
    </source>
</reference>
<evidence type="ECO:0000313" key="2">
    <source>
        <dbReference type="Proteomes" id="UP001596026"/>
    </source>
</evidence>
<sequence length="101" mass="11893">MVILKTSSGIIINYNNTESRKQELDARKYPIEMIVTLDDLIECCENKLSTAFECAEYLDISVELFKNALSHYLSTYGTHYFYKDKNFVFYYESVKIFEKIS</sequence>
<evidence type="ECO:0000313" key="1">
    <source>
        <dbReference type="EMBL" id="MFC4710467.1"/>
    </source>
</evidence>
<name>A0ABV9M3S0_9ENTE</name>
<comment type="caution">
    <text evidence="1">The sequence shown here is derived from an EMBL/GenBank/DDBJ whole genome shotgun (WGS) entry which is preliminary data.</text>
</comment>
<gene>
    <name evidence="1" type="ORF">ACFO3L_07525</name>
</gene>
<dbReference type="Proteomes" id="UP001596026">
    <property type="component" value="Unassembled WGS sequence"/>
</dbReference>
<accession>A0ABV9M3S0</accession>
<protein>
    <submittedName>
        <fullName evidence="1">Uncharacterized protein</fullName>
    </submittedName>
</protein>
<proteinExistence type="predicted"/>
<dbReference type="EMBL" id="JBHSGT010000044">
    <property type="protein sequence ID" value="MFC4710467.1"/>
    <property type="molecule type" value="Genomic_DNA"/>
</dbReference>
<keyword evidence="2" id="KW-1185">Reference proteome</keyword>
<organism evidence="1 2">
    <name type="scientific">Enterococcus eurekensis</name>
    <dbReference type="NCBI Taxonomy" id="1159753"/>
    <lineage>
        <taxon>Bacteria</taxon>
        <taxon>Bacillati</taxon>
        <taxon>Bacillota</taxon>
        <taxon>Bacilli</taxon>
        <taxon>Lactobacillales</taxon>
        <taxon>Enterococcaceae</taxon>
        <taxon>Enterococcus</taxon>
    </lineage>
</organism>